<keyword evidence="1" id="KW-1133">Transmembrane helix</keyword>
<evidence type="ECO:0000313" key="3">
    <source>
        <dbReference type="Proteomes" id="UP001444071"/>
    </source>
</evidence>
<protein>
    <recommendedName>
        <fullName evidence="4">Secreted protein</fullName>
    </recommendedName>
</protein>
<keyword evidence="1" id="KW-0812">Transmembrane</keyword>
<accession>A0ABV0W6C0</accession>
<comment type="caution">
    <text evidence="2">The sequence shown here is derived from an EMBL/GenBank/DDBJ whole genome shotgun (WGS) entry which is preliminary data.</text>
</comment>
<sequence length="103" mass="11298">MCGGRAVVHLLTQTVQAALIAAVRSSALLVLVSLIFLWTILQRFSGVSQVLVSPVCWPIKHSKTKVTGPALGTFGNVGRYRVLLENELHISIQLVSRRKHEVL</sequence>
<dbReference type="Proteomes" id="UP001444071">
    <property type="component" value="Unassembled WGS sequence"/>
</dbReference>
<keyword evidence="1" id="KW-0472">Membrane</keyword>
<reference evidence="2 3" key="1">
    <citation type="submission" date="2021-06" db="EMBL/GenBank/DDBJ databases">
        <authorList>
            <person name="Palmer J.M."/>
        </authorList>
    </citation>
    <scope>NUCLEOTIDE SEQUENCE [LARGE SCALE GENOMIC DNA]</scope>
    <source>
        <strain evidence="2 3">XR_2019</strain>
        <tissue evidence="2">Muscle</tissue>
    </source>
</reference>
<gene>
    <name evidence="2" type="ORF">XENORESO_002903</name>
</gene>
<evidence type="ECO:0008006" key="4">
    <source>
        <dbReference type="Google" id="ProtNLM"/>
    </source>
</evidence>
<proteinExistence type="predicted"/>
<name>A0ABV0W6C0_9TELE</name>
<evidence type="ECO:0000256" key="1">
    <source>
        <dbReference type="SAM" id="Phobius"/>
    </source>
</evidence>
<keyword evidence="3" id="KW-1185">Reference proteome</keyword>
<organism evidence="2 3">
    <name type="scientific">Xenotaenia resolanae</name>
    <dbReference type="NCBI Taxonomy" id="208358"/>
    <lineage>
        <taxon>Eukaryota</taxon>
        <taxon>Metazoa</taxon>
        <taxon>Chordata</taxon>
        <taxon>Craniata</taxon>
        <taxon>Vertebrata</taxon>
        <taxon>Euteleostomi</taxon>
        <taxon>Actinopterygii</taxon>
        <taxon>Neopterygii</taxon>
        <taxon>Teleostei</taxon>
        <taxon>Neoteleostei</taxon>
        <taxon>Acanthomorphata</taxon>
        <taxon>Ovalentaria</taxon>
        <taxon>Atherinomorphae</taxon>
        <taxon>Cyprinodontiformes</taxon>
        <taxon>Goodeidae</taxon>
        <taxon>Xenotaenia</taxon>
    </lineage>
</organism>
<dbReference type="EMBL" id="JAHRIM010031524">
    <property type="protein sequence ID" value="MEQ2265142.1"/>
    <property type="molecule type" value="Genomic_DNA"/>
</dbReference>
<feature type="transmembrane region" description="Helical" evidence="1">
    <location>
        <begin position="17"/>
        <end position="41"/>
    </location>
</feature>
<evidence type="ECO:0000313" key="2">
    <source>
        <dbReference type="EMBL" id="MEQ2265142.1"/>
    </source>
</evidence>